<protein>
    <submittedName>
        <fullName evidence="2">Uncharacterized protein</fullName>
    </submittedName>
</protein>
<organism evidence="2 3">
    <name type="scientific">Hermanssonia centrifuga</name>
    <dbReference type="NCBI Taxonomy" id="98765"/>
    <lineage>
        <taxon>Eukaryota</taxon>
        <taxon>Fungi</taxon>
        <taxon>Dikarya</taxon>
        <taxon>Basidiomycota</taxon>
        <taxon>Agaricomycotina</taxon>
        <taxon>Agaricomycetes</taxon>
        <taxon>Polyporales</taxon>
        <taxon>Meruliaceae</taxon>
        <taxon>Hermanssonia</taxon>
    </lineage>
</organism>
<keyword evidence="3" id="KW-1185">Reference proteome</keyword>
<comment type="caution">
    <text evidence="2">The sequence shown here is derived from an EMBL/GenBank/DDBJ whole genome shotgun (WGS) entry which is preliminary data.</text>
</comment>
<evidence type="ECO:0000313" key="2">
    <source>
        <dbReference type="EMBL" id="THH01768.1"/>
    </source>
</evidence>
<evidence type="ECO:0000256" key="1">
    <source>
        <dbReference type="SAM" id="MobiDB-lite"/>
    </source>
</evidence>
<feature type="compositionally biased region" description="Low complexity" evidence="1">
    <location>
        <begin position="113"/>
        <end position="133"/>
    </location>
</feature>
<feature type="region of interest" description="Disordered" evidence="1">
    <location>
        <begin position="59"/>
        <end position="85"/>
    </location>
</feature>
<feature type="compositionally biased region" description="Polar residues" evidence="1">
    <location>
        <begin position="69"/>
        <end position="81"/>
    </location>
</feature>
<name>A0A4S4KUP9_9APHY</name>
<sequence>MVFNNLPASEKEAFFGLLDEYFASRPDVFPNLNTASNSTNPVAAKAAVSAIHNAFTKESPVPAWKRQNNDTSPQPSNETELPSSVGRVAAAAASFKFSSPGQSTGPPRPPARNPSSSFSSQPDNDEASSASPRIPASAAKLVAQKKFGDVDLSSGKNMYLSIRHGTANKTAPSAAVAPPVPAAFASKKNAFAPPPEEPEEQGDWAEALYDYSSENYNLGKGY</sequence>
<evidence type="ECO:0000313" key="3">
    <source>
        <dbReference type="Proteomes" id="UP000309038"/>
    </source>
</evidence>
<feature type="region of interest" description="Disordered" evidence="1">
    <location>
        <begin position="97"/>
        <end position="133"/>
    </location>
</feature>
<reference evidence="2 3" key="1">
    <citation type="submission" date="2019-02" db="EMBL/GenBank/DDBJ databases">
        <title>Genome sequencing of the rare red list fungi Phlebia centrifuga.</title>
        <authorList>
            <person name="Buettner E."/>
            <person name="Kellner H."/>
        </authorList>
    </citation>
    <scope>NUCLEOTIDE SEQUENCE [LARGE SCALE GENOMIC DNA]</scope>
    <source>
        <strain evidence="2 3">DSM 108282</strain>
    </source>
</reference>
<dbReference type="EMBL" id="SGPJ01000017">
    <property type="protein sequence ID" value="THH01768.1"/>
    <property type="molecule type" value="Genomic_DNA"/>
</dbReference>
<proteinExistence type="predicted"/>
<gene>
    <name evidence="2" type="ORF">EW026_g1006</name>
</gene>
<dbReference type="AlphaFoldDB" id="A0A4S4KUP9"/>
<dbReference type="Proteomes" id="UP000309038">
    <property type="component" value="Unassembled WGS sequence"/>
</dbReference>
<accession>A0A4S4KUP9</accession>